<sequence length="300" mass="33323">MRSDFHIRNLSKIQGRQMVAQDVRIHNFLLDTVHHVCITMGTYRYFVTDYANPTLLNDTSNSGGTFYFFVGTICSAVLTLIAQLFFVWRLWAFSIFISQFVKWVLVTIAVAASLTSFGSAIAIDHLTLSHAHTETAAFMALEAVQVAFKVTLVAAIVCDVVITSGMILNLHRSRTGLRRTNEFLNFLVVLTLNTGLTMVILAIVALVSFYVLAPRVLLYLGIELILARCYVNSLLGILNSRDYLRERLNGTQFHITVQTQITAPPEPRFQLGDIVASTRGPETSSVTLGVDKSEDVTNKA</sequence>
<reference evidence="1 2" key="1">
    <citation type="journal article" date="2019" name="Nat. Ecol. Evol.">
        <title>Megaphylogeny resolves global patterns of mushroom evolution.</title>
        <authorList>
            <person name="Varga T."/>
            <person name="Krizsan K."/>
            <person name="Foldi C."/>
            <person name="Dima B."/>
            <person name="Sanchez-Garcia M."/>
            <person name="Sanchez-Ramirez S."/>
            <person name="Szollosi G.J."/>
            <person name="Szarkandi J.G."/>
            <person name="Papp V."/>
            <person name="Albert L."/>
            <person name="Andreopoulos W."/>
            <person name="Angelini C."/>
            <person name="Antonin V."/>
            <person name="Barry K.W."/>
            <person name="Bougher N.L."/>
            <person name="Buchanan P."/>
            <person name="Buyck B."/>
            <person name="Bense V."/>
            <person name="Catcheside P."/>
            <person name="Chovatia M."/>
            <person name="Cooper J."/>
            <person name="Damon W."/>
            <person name="Desjardin D."/>
            <person name="Finy P."/>
            <person name="Geml J."/>
            <person name="Haridas S."/>
            <person name="Hughes K."/>
            <person name="Justo A."/>
            <person name="Karasinski D."/>
            <person name="Kautmanova I."/>
            <person name="Kiss B."/>
            <person name="Kocsube S."/>
            <person name="Kotiranta H."/>
            <person name="LaButti K.M."/>
            <person name="Lechner B.E."/>
            <person name="Liimatainen K."/>
            <person name="Lipzen A."/>
            <person name="Lukacs Z."/>
            <person name="Mihaltcheva S."/>
            <person name="Morgado L.N."/>
            <person name="Niskanen T."/>
            <person name="Noordeloos M.E."/>
            <person name="Ohm R.A."/>
            <person name="Ortiz-Santana B."/>
            <person name="Ovrebo C."/>
            <person name="Racz N."/>
            <person name="Riley R."/>
            <person name="Savchenko A."/>
            <person name="Shiryaev A."/>
            <person name="Soop K."/>
            <person name="Spirin V."/>
            <person name="Szebenyi C."/>
            <person name="Tomsovsky M."/>
            <person name="Tulloss R.E."/>
            <person name="Uehling J."/>
            <person name="Grigoriev I.V."/>
            <person name="Vagvolgyi C."/>
            <person name="Papp T."/>
            <person name="Martin F.M."/>
            <person name="Miettinen O."/>
            <person name="Hibbett D.S."/>
            <person name="Nagy L.G."/>
        </authorList>
    </citation>
    <scope>NUCLEOTIDE SEQUENCE [LARGE SCALE GENOMIC DNA]</scope>
    <source>
        <strain evidence="1 2">NL-1719</strain>
    </source>
</reference>
<gene>
    <name evidence="1" type="ORF">BDN72DRAFT_576457</name>
</gene>
<dbReference type="Proteomes" id="UP000308600">
    <property type="component" value="Unassembled WGS sequence"/>
</dbReference>
<proteinExistence type="predicted"/>
<keyword evidence="2" id="KW-1185">Reference proteome</keyword>
<dbReference type="EMBL" id="ML208321">
    <property type="protein sequence ID" value="TFK69956.1"/>
    <property type="molecule type" value="Genomic_DNA"/>
</dbReference>
<name>A0ACD3AWG5_9AGAR</name>
<protein>
    <submittedName>
        <fullName evidence="1">Uncharacterized protein</fullName>
    </submittedName>
</protein>
<accession>A0ACD3AWG5</accession>
<organism evidence="1 2">
    <name type="scientific">Pluteus cervinus</name>
    <dbReference type="NCBI Taxonomy" id="181527"/>
    <lineage>
        <taxon>Eukaryota</taxon>
        <taxon>Fungi</taxon>
        <taxon>Dikarya</taxon>
        <taxon>Basidiomycota</taxon>
        <taxon>Agaricomycotina</taxon>
        <taxon>Agaricomycetes</taxon>
        <taxon>Agaricomycetidae</taxon>
        <taxon>Agaricales</taxon>
        <taxon>Pluteineae</taxon>
        <taxon>Pluteaceae</taxon>
        <taxon>Pluteus</taxon>
    </lineage>
</organism>
<evidence type="ECO:0000313" key="1">
    <source>
        <dbReference type="EMBL" id="TFK69956.1"/>
    </source>
</evidence>
<evidence type="ECO:0000313" key="2">
    <source>
        <dbReference type="Proteomes" id="UP000308600"/>
    </source>
</evidence>